<feature type="domain" description="ABC transporter" evidence="3">
    <location>
        <begin position="689"/>
        <end position="962"/>
    </location>
</feature>
<dbReference type="InterPro" id="IPR027417">
    <property type="entry name" value="P-loop_NTPase"/>
</dbReference>
<organism evidence="4 5">
    <name type="scientific">Agrocybe pediades</name>
    <dbReference type="NCBI Taxonomy" id="84607"/>
    <lineage>
        <taxon>Eukaryota</taxon>
        <taxon>Fungi</taxon>
        <taxon>Dikarya</taxon>
        <taxon>Basidiomycota</taxon>
        <taxon>Agaricomycotina</taxon>
        <taxon>Agaricomycetes</taxon>
        <taxon>Agaricomycetidae</taxon>
        <taxon>Agaricales</taxon>
        <taxon>Agaricineae</taxon>
        <taxon>Strophariaceae</taxon>
        <taxon>Agrocybe</taxon>
    </lineage>
</organism>
<dbReference type="PANTHER" id="PTHR43117">
    <property type="entry name" value="OSMOPROTECTANT IMPORT ATP-BINDING PROTEIN OSMV"/>
    <property type="match status" value="1"/>
</dbReference>
<keyword evidence="2" id="KW-0813">Transport</keyword>
<dbReference type="Pfam" id="PF00005">
    <property type="entry name" value="ABC_tran"/>
    <property type="match status" value="2"/>
</dbReference>
<sequence length="1247" mass="139203">MSRNLIFDAFTKTPSTGKRIDNSEKTLPTPSILDIRSPVCTLLANNIQPTDEEISLTHAFIERAKEEEALLQNGEASNPQHSQHLERVVHLIKQHQAIVSPIRRLPVELLQDIFMHIRAPMPHDHDIYTGLIREPLHLSFSQISQYWRAAALSCASLWRTVPHINLDDVATRGADYVEMLDLFLKRTKNGPIDVHISSQAFDDAHISHPVLDLVVAHSSRWAKARLNLSFAAFKNLHAASENHLALLETLIIQVVHNRGTVAVSQVGGTVDFFVKAPKLRRVSITGTFSGSFGLPSSGLVEYQEQSCHSEHTPQPLQSYATLTRLSIRDFVADTGNWKTMVFTNLVYLRIHFHDSSFCRPFLDSITLPCIEELEITAVGIGVFLLPFLLPVFERSATPSKLRKLYLRTWAQQPLELTSLLHLTPLLTHLNVQIPCVEDIQLLTARTFPLVPLLQVCEFEALSDGRLLTNEEINLLRLFAESRCDYAPVDGPGSDSARRTLAVYVHFGNQHHIPHALAQFNGWEVDRNAIAQLKLLRDTARQYLPHRCANLGKKKAEQRQDLMALFRRIQKFNMGPARDVISVNEGQITLLVNEILESWEEKLKQSLDELHWASYNMKSLVYISKENLYLRFQSDSQESETSAAKRMSRENLWKATNSPGKATKSRVHDTRRLAAKGGTLLSSCHSPAMLRATAIRFSAPAVISIPPGSNIYAFGSPSQSKIPLISSISWQVEEGEAWAVVSGTGGGGKGVIFKARHTRLAASSPEVQGQWASSGGLYPFLSSSSIDPYTRISHVSFRQRTGADSGAFFDYTARYGAMREEEDKVTLNESLRASLTPDKHALFDELTEHIGLKPLLDLPLITLSNGQTRRARVVKSILNQPELLLLDEPLAGLDVSSRKAMTETLQKLHRNRTPRIIIGLRKGEDIPPWITHVLEVDGRTAKAKIAGGTSTFAFKAAQIEAVPKNSEQVAGKLLVDMQNVNVSYGDRKVLKNINWKIRQGERWHLQGANGSGKTTLLALLTGDHPQSYTQKNLLLPALPSTPENSSLRPRKTIPTAHLRQVIGVVSPEMFDAFPRRHPGMSVWEAVTTGFDGGFVPRTRGANAEQRKQGGVGYVDVSDEDLGSVPQSSDIEVLREEVRTWRVSRCWEVLKALRPDGHQDISEFASSNFSSLSPGEQRLVLLMRALVGRPPVVLLDEVWSGMDEDMIASARRYLRSDAGISKEQAVVVITHWEEEVPWTGSEVKRFKLE</sequence>
<dbReference type="AlphaFoldDB" id="A0A8H4R0D2"/>
<feature type="domain" description="ABC transporter" evidence="3">
    <location>
        <begin position="974"/>
        <end position="1246"/>
    </location>
</feature>
<gene>
    <name evidence="4" type="ORF">D9613_001169</name>
</gene>
<name>A0A8H4R0D2_9AGAR</name>
<dbReference type="Proteomes" id="UP000521872">
    <property type="component" value="Unassembled WGS sequence"/>
</dbReference>
<dbReference type="PROSITE" id="PS50893">
    <property type="entry name" value="ABC_TRANSPORTER_2"/>
    <property type="match status" value="2"/>
</dbReference>
<dbReference type="Gene3D" id="3.40.50.300">
    <property type="entry name" value="P-loop containing nucleotide triphosphate hydrolases"/>
    <property type="match status" value="2"/>
</dbReference>
<dbReference type="EMBL" id="JAACJL010000015">
    <property type="protein sequence ID" value="KAF4620461.1"/>
    <property type="molecule type" value="Genomic_DNA"/>
</dbReference>
<evidence type="ECO:0000313" key="5">
    <source>
        <dbReference type="Proteomes" id="UP000521872"/>
    </source>
</evidence>
<reference evidence="4 5" key="1">
    <citation type="submission" date="2019-12" db="EMBL/GenBank/DDBJ databases">
        <authorList>
            <person name="Floudas D."/>
            <person name="Bentzer J."/>
            <person name="Ahren D."/>
            <person name="Johansson T."/>
            <person name="Persson P."/>
            <person name="Tunlid A."/>
        </authorList>
    </citation>
    <scope>NUCLEOTIDE SEQUENCE [LARGE SCALE GENOMIC DNA]</scope>
    <source>
        <strain evidence="4 5">CBS 102.39</strain>
    </source>
</reference>
<dbReference type="InterPro" id="IPR003439">
    <property type="entry name" value="ABC_transporter-like_ATP-bd"/>
</dbReference>
<evidence type="ECO:0000259" key="3">
    <source>
        <dbReference type="PROSITE" id="PS50893"/>
    </source>
</evidence>
<keyword evidence="5" id="KW-1185">Reference proteome</keyword>
<evidence type="ECO:0000313" key="4">
    <source>
        <dbReference type="EMBL" id="KAF4620461.1"/>
    </source>
</evidence>
<comment type="similarity">
    <text evidence="1">Belongs to the ABC transporter superfamily.</text>
</comment>
<dbReference type="PANTHER" id="PTHR43117:SF4">
    <property type="entry name" value="OSMOPROTECTANT IMPORT ATP-BINDING PROTEIN OSMV"/>
    <property type="match status" value="1"/>
</dbReference>
<proteinExistence type="inferred from homology"/>
<dbReference type="GO" id="GO:0005524">
    <property type="term" value="F:ATP binding"/>
    <property type="evidence" value="ECO:0007669"/>
    <property type="project" value="InterPro"/>
</dbReference>
<comment type="caution">
    <text evidence="4">The sequence shown here is derived from an EMBL/GenBank/DDBJ whole genome shotgun (WGS) entry which is preliminary data.</text>
</comment>
<evidence type="ECO:0000256" key="1">
    <source>
        <dbReference type="ARBA" id="ARBA00005417"/>
    </source>
</evidence>
<accession>A0A8H4R0D2</accession>
<dbReference type="GO" id="GO:0016887">
    <property type="term" value="F:ATP hydrolysis activity"/>
    <property type="evidence" value="ECO:0007669"/>
    <property type="project" value="InterPro"/>
</dbReference>
<dbReference type="SUPFAM" id="SSF52540">
    <property type="entry name" value="P-loop containing nucleoside triphosphate hydrolases"/>
    <property type="match status" value="2"/>
</dbReference>
<evidence type="ECO:0000256" key="2">
    <source>
        <dbReference type="ARBA" id="ARBA00022448"/>
    </source>
</evidence>
<protein>
    <recommendedName>
        <fullName evidence="3">ABC transporter domain-containing protein</fullName>
    </recommendedName>
</protein>